<keyword evidence="3 5" id="KW-1133">Transmembrane helix</keyword>
<protein>
    <submittedName>
        <fullName evidence="6">Ech hydrogenase subunit EchB</fullName>
    </submittedName>
</protein>
<dbReference type="Proteomes" id="UP001208567">
    <property type="component" value="Unassembled WGS sequence"/>
</dbReference>
<evidence type="ECO:0000256" key="1">
    <source>
        <dbReference type="ARBA" id="ARBA00004141"/>
    </source>
</evidence>
<reference evidence="6 7" key="1">
    <citation type="journal article" date="2024" name="Int. J. Syst. Evol. Microbiol.">
        <title>Clostridium omnivorum sp. nov., isolated from anoxic soil under the treatment of reductive soil disinfestation.</title>
        <authorList>
            <person name="Ueki A."/>
            <person name="Tonouchi A."/>
            <person name="Kaku N."/>
            <person name="Honma S."/>
            <person name="Ueki K."/>
        </authorList>
    </citation>
    <scope>NUCLEOTIDE SEQUENCE [LARGE SCALE GENOMIC DNA]</scope>
    <source>
        <strain evidence="6 7">E14</strain>
    </source>
</reference>
<name>A0ABQ5N758_9CLOT</name>
<dbReference type="RefSeq" id="WP_264850342.1">
    <property type="nucleotide sequence ID" value="NZ_BRXR01000001.1"/>
</dbReference>
<feature type="transmembrane region" description="Helical" evidence="5">
    <location>
        <begin position="263"/>
        <end position="284"/>
    </location>
</feature>
<proteinExistence type="predicted"/>
<dbReference type="PANTHER" id="PTHR43359">
    <property type="entry name" value="FORMATE HYDROGENLYASE SUBUNIT 4"/>
    <property type="match status" value="1"/>
</dbReference>
<feature type="transmembrane region" description="Helical" evidence="5">
    <location>
        <begin position="159"/>
        <end position="178"/>
    </location>
</feature>
<feature type="transmembrane region" description="Helical" evidence="5">
    <location>
        <begin position="229"/>
        <end position="251"/>
    </location>
</feature>
<evidence type="ECO:0000313" key="6">
    <source>
        <dbReference type="EMBL" id="GLC31064.1"/>
    </source>
</evidence>
<feature type="transmembrane region" description="Helical" evidence="5">
    <location>
        <begin position="66"/>
        <end position="85"/>
    </location>
</feature>
<keyword evidence="2 5" id="KW-0812">Transmembrane</keyword>
<evidence type="ECO:0000256" key="4">
    <source>
        <dbReference type="ARBA" id="ARBA00023136"/>
    </source>
</evidence>
<dbReference type="InterPro" id="IPR052561">
    <property type="entry name" value="ComplexI_Subunit1"/>
</dbReference>
<keyword evidence="7" id="KW-1185">Reference proteome</keyword>
<dbReference type="InterPro" id="IPR001694">
    <property type="entry name" value="NADH_UbQ_OxRdtase_su1/FPO"/>
</dbReference>
<comment type="caution">
    <text evidence="6">The sequence shown here is derived from an EMBL/GenBank/DDBJ whole genome shotgun (WGS) entry which is preliminary data.</text>
</comment>
<evidence type="ECO:0000256" key="3">
    <source>
        <dbReference type="ARBA" id="ARBA00022989"/>
    </source>
</evidence>
<evidence type="ECO:0000256" key="2">
    <source>
        <dbReference type="ARBA" id="ARBA00022692"/>
    </source>
</evidence>
<feature type="transmembrane region" description="Helical" evidence="5">
    <location>
        <begin position="126"/>
        <end position="147"/>
    </location>
</feature>
<evidence type="ECO:0000313" key="7">
    <source>
        <dbReference type="Proteomes" id="UP001208567"/>
    </source>
</evidence>
<dbReference type="EMBL" id="BRXR01000001">
    <property type="protein sequence ID" value="GLC31064.1"/>
    <property type="molecule type" value="Genomic_DNA"/>
</dbReference>
<keyword evidence="4 5" id="KW-0472">Membrane</keyword>
<gene>
    <name evidence="6" type="ORF">bsdE14_24740</name>
</gene>
<organism evidence="6 7">
    <name type="scientific">Clostridium omnivorum</name>
    <dbReference type="NCBI Taxonomy" id="1604902"/>
    <lineage>
        <taxon>Bacteria</taxon>
        <taxon>Bacillati</taxon>
        <taxon>Bacillota</taxon>
        <taxon>Clostridia</taxon>
        <taxon>Eubacteriales</taxon>
        <taxon>Clostridiaceae</taxon>
        <taxon>Clostridium</taxon>
    </lineage>
</organism>
<evidence type="ECO:0000256" key="5">
    <source>
        <dbReference type="SAM" id="Phobius"/>
    </source>
</evidence>
<feature type="transmembrane region" description="Helical" evidence="5">
    <location>
        <begin position="6"/>
        <end position="27"/>
    </location>
</feature>
<dbReference type="Pfam" id="PF00146">
    <property type="entry name" value="NADHdh"/>
    <property type="match status" value="1"/>
</dbReference>
<feature type="transmembrane region" description="Helical" evidence="5">
    <location>
        <begin position="91"/>
        <end position="114"/>
    </location>
</feature>
<comment type="subcellular location">
    <subcellularLocation>
        <location evidence="1">Membrane</location>
        <topology evidence="1">Multi-pass membrane protein</topology>
    </subcellularLocation>
</comment>
<dbReference type="PANTHER" id="PTHR43359:SF1">
    <property type="entry name" value="FORMATE HYDROGENLYASE SUBUNIT 4-RELATED"/>
    <property type="match status" value="1"/>
</dbReference>
<sequence>MSTTEIIIRTLIVLVVAPVIGCIFAGIDRKITAHLQGRLGPSLLQPWYDFKKLINKESVVVNRYQNVYILVYLLFVIVSLLMLFLEMDLLMIIFVYTIANVALILGGMSTGSPYSRIGSSRETISMLAYEPILVFYIVGMYMLTGSFNISQLNNINKPLIVYLPLIFISMLFIMIIKFKKSPFDFSTSHHAHQELVKGMFTEFSGPTLAVIELSHWYEYVFLSGLMFLFWKNNIIMGTILSLFTFIFVLVVDNISARLNWEWMLKFTWTVIVGLSIANILFLYLNNVKLI</sequence>
<accession>A0ABQ5N758</accession>